<protein>
    <submittedName>
        <fullName evidence="1">Uncharacterized protein</fullName>
    </submittedName>
</protein>
<gene>
    <name evidence="1" type="ORF">SSCH_150020</name>
</gene>
<dbReference type="AlphaFoldDB" id="A0A0B7MJJ9"/>
<evidence type="ECO:0000313" key="1">
    <source>
        <dbReference type="EMBL" id="CEO88141.1"/>
    </source>
</evidence>
<dbReference type="AntiFam" id="ANF00010">
    <property type="entry name" value="tRNA translation"/>
</dbReference>
<organism evidence="1 2">
    <name type="scientific">Syntrophaceticus schinkii</name>
    <dbReference type="NCBI Taxonomy" id="499207"/>
    <lineage>
        <taxon>Bacteria</taxon>
        <taxon>Bacillati</taxon>
        <taxon>Bacillota</taxon>
        <taxon>Clostridia</taxon>
        <taxon>Thermoanaerobacterales</taxon>
        <taxon>Thermoanaerobacterales Family III. Incertae Sedis</taxon>
        <taxon>Syntrophaceticus</taxon>
    </lineage>
</organism>
<proteinExistence type="predicted"/>
<sequence>MRLRGCNIDNRTASEKMHGPLAQLVEHLTFNQGVAGSIPAWLTIYQASSMEAFFIWCFDHNPFDFYF</sequence>
<evidence type="ECO:0000313" key="2">
    <source>
        <dbReference type="Proteomes" id="UP000046155"/>
    </source>
</evidence>
<name>A0A0B7MJJ9_9FIRM</name>
<dbReference type="EMBL" id="CDRZ01000057">
    <property type="protein sequence ID" value="CEO88141.1"/>
    <property type="molecule type" value="Genomic_DNA"/>
</dbReference>
<accession>A0A0B7MJJ9</accession>
<reference evidence="2" key="1">
    <citation type="submission" date="2015-01" db="EMBL/GenBank/DDBJ databases">
        <authorList>
            <person name="Manzoor Shahid"/>
            <person name="Zubair Saima"/>
        </authorList>
    </citation>
    <scope>NUCLEOTIDE SEQUENCE [LARGE SCALE GENOMIC DNA]</scope>
    <source>
        <strain evidence="2">Sp3</strain>
    </source>
</reference>
<keyword evidence="2" id="KW-1185">Reference proteome</keyword>
<dbReference type="Proteomes" id="UP000046155">
    <property type="component" value="Unassembled WGS sequence"/>
</dbReference>